<dbReference type="KEGG" id="rhom:FRIFI_0543"/>
<name>A0A2P2BNZ2_9FIRM</name>
<keyword evidence="3" id="KW-1185">Reference proteome</keyword>
<proteinExistence type="predicted"/>
<evidence type="ECO:0000313" key="3">
    <source>
        <dbReference type="Proteomes" id="UP000245695"/>
    </source>
</evidence>
<keyword evidence="1" id="KW-0472">Membrane</keyword>
<sequence>MSRVERNIQKKIKKRKRKFISKVLFILLMTANLFICIFTINQSAKSMLGEDTYNIEENIKDLQKFIENKLEILSDKTKKLISQLNI</sequence>
<dbReference type="Proteomes" id="UP000245695">
    <property type="component" value="Chromosome 1"/>
</dbReference>
<keyword evidence="1" id="KW-1133">Transmembrane helix</keyword>
<dbReference type="AlphaFoldDB" id="A0A2P2BNZ2"/>
<dbReference type="EMBL" id="LN650648">
    <property type="protein sequence ID" value="CEI72090.1"/>
    <property type="molecule type" value="Genomic_DNA"/>
</dbReference>
<feature type="transmembrane region" description="Helical" evidence="1">
    <location>
        <begin position="20"/>
        <end position="40"/>
    </location>
</feature>
<evidence type="ECO:0000256" key="1">
    <source>
        <dbReference type="SAM" id="Phobius"/>
    </source>
</evidence>
<dbReference type="RefSeq" id="WP_092927173.1">
    <property type="nucleotide sequence ID" value="NZ_FJTZ01000012.1"/>
</dbReference>
<reference evidence="2 3" key="1">
    <citation type="submission" date="2014-09" db="EMBL/GenBank/DDBJ databases">
        <authorList>
            <person name="Hornung B.V."/>
        </authorList>
    </citation>
    <scope>NUCLEOTIDE SEQUENCE [LARGE SCALE GENOMIC DNA]</scope>
    <source>
        <strain evidence="2 3">FRIFI</strain>
    </source>
</reference>
<gene>
    <name evidence="2" type="ORF">FRIFI_0543</name>
</gene>
<organism evidence="2 3">
    <name type="scientific">Romboutsia hominis</name>
    <dbReference type="NCBI Taxonomy" id="1507512"/>
    <lineage>
        <taxon>Bacteria</taxon>
        <taxon>Bacillati</taxon>
        <taxon>Bacillota</taxon>
        <taxon>Clostridia</taxon>
        <taxon>Peptostreptococcales</taxon>
        <taxon>Peptostreptococcaceae</taxon>
        <taxon>Romboutsia</taxon>
    </lineage>
</organism>
<protein>
    <submittedName>
        <fullName evidence="2">Uncharacterized protein</fullName>
    </submittedName>
</protein>
<accession>A0A2P2BNZ2</accession>
<evidence type="ECO:0000313" key="2">
    <source>
        <dbReference type="EMBL" id="CEI72090.1"/>
    </source>
</evidence>
<keyword evidence="1" id="KW-0812">Transmembrane</keyword>